<name>A0A426ZVR0_ENSVE</name>
<evidence type="ECO:0000256" key="1">
    <source>
        <dbReference type="SAM" id="MobiDB-lite"/>
    </source>
</evidence>
<organism evidence="2 3">
    <name type="scientific">Ensete ventricosum</name>
    <name type="common">Abyssinian banana</name>
    <name type="synonym">Musa ensete</name>
    <dbReference type="NCBI Taxonomy" id="4639"/>
    <lineage>
        <taxon>Eukaryota</taxon>
        <taxon>Viridiplantae</taxon>
        <taxon>Streptophyta</taxon>
        <taxon>Embryophyta</taxon>
        <taxon>Tracheophyta</taxon>
        <taxon>Spermatophyta</taxon>
        <taxon>Magnoliopsida</taxon>
        <taxon>Liliopsida</taxon>
        <taxon>Zingiberales</taxon>
        <taxon>Musaceae</taxon>
        <taxon>Ensete</taxon>
    </lineage>
</organism>
<protein>
    <submittedName>
        <fullName evidence="2">Uncharacterized protein</fullName>
    </submittedName>
</protein>
<proteinExistence type="predicted"/>
<sequence length="186" mass="20388">MGAGGKRQQPTVNDGRGGGCGDKEGNGAAGQRWGSGVRRGLRQQESNGVRPVATVARRRDSNEGWQQRWRRLAWGRWGRQQRQGKRRRQGKQRRSRGRRRFLRLLRGGRAVVAGPIAGDRTVGGKRPEQQGRVGGLRQRVEVVVAGEAATEAALEEKGRWWPTAGAGLGRRGAALGEGSSNVWLLR</sequence>
<evidence type="ECO:0000313" key="3">
    <source>
        <dbReference type="Proteomes" id="UP000287651"/>
    </source>
</evidence>
<accession>A0A426ZVR0</accession>
<dbReference type="Proteomes" id="UP000287651">
    <property type="component" value="Unassembled WGS sequence"/>
</dbReference>
<gene>
    <name evidence="2" type="ORF">B296_00005481</name>
</gene>
<dbReference type="AlphaFoldDB" id="A0A426ZVR0"/>
<feature type="region of interest" description="Disordered" evidence="1">
    <location>
        <begin position="76"/>
        <end position="98"/>
    </location>
</feature>
<reference evidence="2 3" key="1">
    <citation type="journal article" date="2014" name="Agronomy (Basel)">
        <title>A Draft Genome Sequence for Ensete ventricosum, the Drought-Tolerant Tree Against Hunger.</title>
        <authorList>
            <person name="Harrison J."/>
            <person name="Moore K.A."/>
            <person name="Paszkiewicz K."/>
            <person name="Jones T."/>
            <person name="Grant M."/>
            <person name="Ambacheew D."/>
            <person name="Muzemil S."/>
            <person name="Studholme D.J."/>
        </authorList>
    </citation>
    <scope>NUCLEOTIDE SEQUENCE [LARGE SCALE GENOMIC DNA]</scope>
</reference>
<evidence type="ECO:0000313" key="2">
    <source>
        <dbReference type="EMBL" id="RRT68068.1"/>
    </source>
</evidence>
<dbReference type="EMBL" id="AMZH03004818">
    <property type="protein sequence ID" value="RRT68068.1"/>
    <property type="molecule type" value="Genomic_DNA"/>
</dbReference>
<feature type="region of interest" description="Disordered" evidence="1">
    <location>
        <begin position="1"/>
        <end position="64"/>
    </location>
</feature>
<comment type="caution">
    <text evidence="2">The sequence shown here is derived from an EMBL/GenBank/DDBJ whole genome shotgun (WGS) entry which is preliminary data.</text>
</comment>
<feature type="compositionally biased region" description="Basic residues" evidence="1">
    <location>
        <begin position="82"/>
        <end position="98"/>
    </location>
</feature>